<gene>
    <name evidence="1" type="ORF">RB636_30915</name>
</gene>
<name>A0ABU7X2A0_9ACTN</name>
<organism evidence="1 2">
    <name type="scientific">Streptomyces chrestomyceticus</name>
    <dbReference type="NCBI Taxonomy" id="68185"/>
    <lineage>
        <taxon>Bacteria</taxon>
        <taxon>Bacillati</taxon>
        <taxon>Actinomycetota</taxon>
        <taxon>Actinomycetes</taxon>
        <taxon>Kitasatosporales</taxon>
        <taxon>Streptomycetaceae</taxon>
        <taxon>Streptomyces</taxon>
    </lineage>
</organism>
<dbReference type="Proteomes" id="UP001348265">
    <property type="component" value="Unassembled WGS sequence"/>
</dbReference>
<protein>
    <submittedName>
        <fullName evidence="1">Uncharacterized protein</fullName>
    </submittedName>
</protein>
<dbReference type="RefSeq" id="WP_331788965.1">
    <property type="nucleotide sequence ID" value="NZ_JAVFKM010000020.1"/>
</dbReference>
<evidence type="ECO:0000313" key="1">
    <source>
        <dbReference type="EMBL" id="MEF3117592.1"/>
    </source>
</evidence>
<accession>A0ABU7X2A0</accession>
<proteinExistence type="predicted"/>
<evidence type="ECO:0000313" key="2">
    <source>
        <dbReference type="Proteomes" id="UP001348265"/>
    </source>
</evidence>
<keyword evidence="2" id="KW-1185">Reference proteome</keyword>
<reference evidence="1 2" key="1">
    <citation type="submission" date="2023-08" db="EMBL/GenBank/DDBJ databases">
        <authorList>
            <person name="Sharma P."/>
            <person name="Verma V."/>
            <person name="Mohan M.K."/>
            <person name="Dubey A.K."/>
        </authorList>
    </citation>
    <scope>NUCLEOTIDE SEQUENCE [LARGE SCALE GENOMIC DNA]</scope>
    <source>
        <strain evidence="1 2">ADP4</strain>
    </source>
</reference>
<dbReference type="EMBL" id="JAVFKM010000020">
    <property type="protein sequence ID" value="MEF3117592.1"/>
    <property type="molecule type" value="Genomic_DNA"/>
</dbReference>
<sequence>MTRTALDRIRASAGIAALALQQIEDELSADTLNARQLADLLRELHHAAHPRDGVVGFLAQLLTVAAGRAERLAPGRDGDACGPLHEAAAHLTDTAGLCIHRATRALDPEGERS</sequence>
<comment type="caution">
    <text evidence="1">The sequence shown here is derived from an EMBL/GenBank/DDBJ whole genome shotgun (WGS) entry which is preliminary data.</text>
</comment>